<evidence type="ECO:0000259" key="1">
    <source>
        <dbReference type="Pfam" id="PF22262"/>
    </source>
</evidence>
<name>A0ABR6N2P4_9SPHN</name>
<reference evidence="2 3" key="1">
    <citation type="submission" date="2020-08" db="EMBL/GenBank/DDBJ databases">
        <title>Genomic Encyclopedia of Type Strains, Phase IV (KMG-IV): sequencing the most valuable type-strain genomes for metagenomic binning, comparative biology and taxonomic classification.</title>
        <authorList>
            <person name="Goeker M."/>
        </authorList>
    </citation>
    <scope>NUCLEOTIDE SEQUENCE [LARGE SCALE GENOMIC DNA]</scope>
    <source>
        <strain evidence="2 3">DSM 101535</strain>
    </source>
</reference>
<feature type="domain" description="DUF6950" evidence="1">
    <location>
        <begin position="5"/>
        <end position="78"/>
    </location>
</feature>
<evidence type="ECO:0000313" key="2">
    <source>
        <dbReference type="EMBL" id="MBB5725057.1"/>
    </source>
</evidence>
<dbReference type="InterPro" id="IPR053802">
    <property type="entry name" value="DUF6950"/>
</dbReference>
<protein>
    <recommendedName>
        <fullName evidence="1">DUF6950 domain-containing protein</fullName>
    </recommendedName>
</protein>
<evidence type="ECO:0000313" key="3">
    <source>
        <dbReference type="Proteomes" id="UP000560131"/>
    </source>
</evidence>
<sequence length="92" mass="9576">MPDLRSMLAAKRALTATGHAGIMELLDSLLPRIAPAGMLIGDLALMQGDDAFDAVVIAAGGKVLGYHADDLARGLVPIAPVVSQPFKAAWRI</sequence>
<organism evidence="2 3">
    <name type="scientific">Sphingomonas endophytica</name>
    <dbReference type="NCBI Taxonomy" id="869719"/>
    <lineage>
        <taxon>Bacteria</taxon>
        <taxon>Pseudomonadati</taxon>
        <taxon>Pseudomonadota</taxon>
        <taxon>Alphaproteobacteria</taxon>
        <taxon>Sphingomonadales</taxon>
        <taxon>Sphingomonadaceae</taxon>
        <taxon>Sphingomonas</taxon>
    </lineage>
</organism>
<proteinExistence type="predicted"/>
<keyword evidence="3" id="KW-1185">Reference proteome</keyword>
<comment type="caution">
    <text evidence="2">The sequence shown here is derived from an EMBL/GenBank/DDBJ whole genome shotgun (WGS) entry which is preliminary data.</text>
</comment>
<accession>A0ABR6N2P4</accession>
<dbReference type="Pfam" id="PF22262">
    <property type="entry name" value="DUF6950"/>
    <property type="match status" value="1"/>
</dbReference>
<dbReference type="Proteomes" id="UP000560131">
    <property type="component" value="Unassembled WGS sequence"/>
</dbReference>
<dbReference type="EMBL" id="JACIJN010000002">
    <property type="protein sequence ID" value="MBB5725057.1"/>
    <property type="molecule type" value="Genomic_DNA"/>
</dbReference>
<gene>
    <name evidence="2" type="ORF">FHS97_000965</name>
</gene>